<organism evidence="1 2">
    <name type="scientific">Pseudomonas mandelii JR-1</name>
    <dbReference type="NCBI Taxonomy" id="1147786"/>
    <lineage>
        <taxon>Bacteria</taxon>
        <taxon>Pseudomonadati</taxon>
        <taxon>Pseudomonadota</taxon>
        <taxon>Gammaproteobacteria</taxon>
        <taxon>Pseudomonadales</taxon>
        <taxon>Pseudomonadaceae</taxon>
        <taxon>Pseudomonas</taxon>
    </lineage>
</organism>
<accession>A0A024EC85</accession>
<dbReference type="Proteomes" id="UP000026913">
    <property type="component" value="Chromosome"/>
</dbReference>
<dbReference type="AlphaFoldDB" id="A0A024EC85"/>
<dbReference type="EMBL" id="CP005960">
    <property type="protein sequence ID" value="AHZ70185.1"/>
    <property type="molecule type" value="Genomic_DNA"/>
</dbReference>
<evidence type="ECO:0000313" key="2">
    <source>
        <dbReference type="Proteomes" id="UP000026913"/>
    </source>
</evidence>
<proteinExistence type="predicted"/>
<reference evidence="1 2" key="1">
    <citation type="journal article" date="2012" name="J. Bacteriol.">
        <title>Genome sequence of cold-adapted Pseudomonas mandelii strain JR-1.</title>
        <authorList>
            <person name="Jang S.H."/>
            <person name="Kim J."/>
            <person name="Kim J."/>
            <person name="Hong S."/>
            <person name="Lee C."/>
        </authorList>
    </citation>
    <scope>NUCLEOTIDE SEQUENCE [LARGE SCALE GENOMIC DNA]</scope>
    <source>
        <strain evidence="1 2">JR-1</strain>
    </source>
</reference>
<evidence type="ECO:0000313" key="1">
    <source>
        <dbReference type="EMBL" id="AHZ70185.1"/>
    </source>
</evidence>
<dbReference type="HOGENOM" id="CLU_2957173_0_0_6"/>
<gene>
    <name evidence="1" type="ORF">OU5_3106</name>
</gene>
<sequence>MGQNALGADLKTYIVGPSTRQQRAFGKEGGHGSEPHRVLFVYTYTDVCLLGKLRQASDF</sequence>
<name>A0A024EC85_9PSED</name>
<dbReference type="KEGG" id="pman:OU5_3106"/>
<protein>
    <submittedName>
        <fullName evidence="1">Uncharacterized protein</fullName>
    </submittedName>
</protein>